<comment type="caution">
    <text evidence="1">The sequence shown here is derived from an EMBL/GenBank/DDBJ whole genome shotgun (WGS) entry which is preliminary data.</text>
</comment>
<dbReference type="GeneID" id="70242198"/>
<keyword evidence="2" id="KW-1185">Reference proteome</keyword>
<reference evidence="1" key="1">
    <citation type="submission" date="2021-12" db="EMBL/GenBank/DDBJ databases">
        <title>Convergent genome expansion in fungi linked to evolution of root-endophyte symbiosis.</title>
        <authorList>
            <consortium name="DOE Joint Genome Institute"/>
            <person name="Ke Y.-H."/>
            <person name="Bonito G."/>
            <person name="Liao H.-L."/>
            <person name="Looney B."/>
            <person name="Rojas-Flechas A."/>
            <person name="Nash J."/>
            <person name="Hameed K."/>
            <person name="Schadt C."/>
            <person name="Martin F."/>
            <person name="Crous P.W."/>
            <person name="Miettinen O."/>
            <person name="Magnuson J.K."/>
            <person name="Labbe J."/>
            <person name="Jacobson D."/>
            <person name="Doktycz M.J."/>
            <person name="Veneault-Fourrey C."/>
            <person name="Kuo A."/>
            <person name="Mondo S."/>
            <person name="Calhoun S."/>
            <person name="Riley R."/>
            <person name="Ohm R."/>
            <person name="LaButti K."/>
            <person name="Andreopoulos B."/>
            <person name="Pangilinan J."/>
            <person name="Nolan M."/>
            <person name="Tritt A."/>
            <person name="Clum A."/>
            <person name="Lipzen A."/>
            <person name="Daum C."/>
            <person name="Barry K."/>
            <person name="Grigoriev I.V."/>
            <person name="Vilgalys R."/>
        </authorList>
    </citation>
    <scope>NUCLEOTIDE SEQUENCE</scope>
    <source>
        <strain evidence="1">PMI_201</strain>
    </source>
</reference>
<gene>
    <name evidence="1" type="ORF">BGW36DRAFT_303750</name>
</gene>
<evidence type="ECO:0000313" key="2">
    <source>
        <dbReference type="Proteomes" id="UP001201262"/>
    </source>
</evidence>
<name>A0AAD4KJB0_9EURO</name>
<dbReference type="RefSeq" id="XP_046068316.1">
    <property type="nucleotide sequence ID" value="XM_046211911.1"/>
</dbReference>
<dbReference type="Gene3D" id="2.60.40.640">
    <property type="match status" value="1"/>
</dbReference>
<dbReference type="Proteomes" id="UP001201262">
    <property type="component" value="Unassembled WGS sequence"/>
</dbReference>
<accession>A0AAD4KJB0</accession>
<evidence type="ECO:0008006" key="3">
    <source>
        <dbReference type="Google" id="ProtNLM"/>
    </source>
</evidence>
<protein>
    <recommendedName>
        <fullName evidence="3">Arrestin-like N-terminal domain-containing protein</fullName>
    </recommendedName>
</protein>
<proteinExistence type="predicted"/>
<dbReference type="InterPro" id="IPR014752">
    <property type="entry name" value="Arrestin-like_C"/>
</dbReference>
<dbReference type="AlphaFoldDB" id="A0AAD4KJB0"/>
<dbReference type="EMBL" id="JAJTJA010000011">
    <property type="protein sequence ID" value="KAH8692319.1"/>
    <property type="molecule type" value="Genomic_DNA"/>
</dbReference>
<sequence>MPRTEKIGSASLQIDVASPPSWTFAAGDTIIGTVIRLSPIVAPEATVTIDLIGRVKTKISVRKNTGNGTRTEHYRGRWILIRTSQVLHRGPLHLAEGHGIGSDCLSWPFSIEIPTRPLASLAQNNSDQQSYLPLNNVAEHPLPGSFYSFRNGWSTKSEAFVEYYLESTIRYTRKGSYETGNATRPVTLQHPSSGSIPASQQLQRRTFQITVQTQRLLPGMEHAELSFTQKTKKFFHSSKVPTFGFNIEIHLPSAIELEIPSPIPFVIKFSSNTVSTSPIIQDTVQTVRLNSVRMLLKSTTTVIAPGNFLASNTHNDTQSNEHDLGLHTIFSKLEKPIEFESTKGDQEVDIGTMLQLILCPNGLYTGSRRLGLVSPISPDFVTYNIKHWNALLLEFLFTVADEKVERKFSVPIKIMPPARQRPELPEYSKKQEDST</sequence>
<evidence type="ECO:0000313" key="1">
    <source>
        <dbReference type="EMBL" id="KAH8692319.1"/>
    </source>
</evidence>
<organism evidence="1 2">
    <name type="scientific">Talaromyces proteolyticus</name>
    <dbReference type="NCBI Taxonomy" id="1131652"/>
    <lineage>
        <taxon>Eukaryota</taxon>
        <taxon>Fungi</taxon>
        <taxon>Dikarya</taxon>
        <taxon>Ascomycota</taxon>
        <taxon>Pezizomycotina</taxon>
        <taxon>Eurotiomycetes</taxon>
        <taxon>Eurotiomycetidae</taxon>
        <taxon>Eurotiales</taxon>
        <taxon>Trichocomaceae</taxon>
        <taxon>Talaromyces</taxon>
        <taxon>Talaromyces sect. Bacilispori</taxon>
    </lineage>
</organism>